<accession>A0A3B0UAF3</accession>
<gene>
    <name evidence="1" type="ORF">MNBD_BACTEROID05-759</name>
</gene>
<reference evidence="1" key="1">
    <citation type="submission" date="2018-06" db="EMBL/GenBank/DDBJ databases">
        <authorList>
            <person name="Zhirakovskaya E."/>
        </authorList>
    </citation>
    <scope>NUCLEOTIDE SEQUENCE</scope>
</reference>
<organism evidence="1">
    <name type="scientific">hydrothermal vent metagenome</name>
    <dbReference type="NCBI Taxonomy" id="652676"/>
    <lineage>
        <taxon>unclassified sequences</taxon>
        <taxon>metagenomes</taxon>
        <taxon>ecological metagenomes</taxon>
    </lineage>
</organism>
<feature type="non-terminal residue" evidence="1">
    <location>
        <position position="1"/>
    </location>
</feature>
<sequence length="390" mass="44808">FSGQLIQHSSIVCEPFGEIYTEIYLNAPVPENEISLYRSGTRVLSNLSQLDSLQKSPWTSTYFQGLMDVPFLNLTPGTRDGLIHDDRFSQWIQALIPLEEQLNAIITEQQQQQDVESNRHILKSVQKAIREALFILPGEEYDWFEVYSKGKGPRQEKSAEVMPYAIEDINYRQNLDLLNTEENSKGKQKQFFEYAGSLHRVQISPASCTLAVSQSRNLRAICRDKRGRSVDDGLTFSWSIFEGNGQLSNTTEEIVEFKANDIPEICQINLTVKQYQDKEFIAQAIITVTDEILPEVKTQGALKKGLPGYTLKKSPGELWRSTFDTEKNIVTINNSHRDFIYASKQKNRKVRYICRLYIKELVLANFIELKGEELLERMIEVSLYAEESLR</sequence>
<name>A0A3B0UAF3_9ZZZZ</name>
<dbReference type="AlphaFoldDB" id="A0A3B0UAF3"/>
<protein>
    <submittedName>
        <fullName evidence="1">Uncharacterized protein</fullName>
    </submittedName>
</protein>
<evidence type="ECO:0000313" key="1">
    <source>
        <dbReference type="EMBL" id="VAW17674.1"/>
    </source>
</evidence>
<proteinExistence type="predicted"/>
<dbReference type="EMBL" id="UOEN01000384">
    <property type="protein sequence ID" value="VAW17674.1"/>
    <property type="molecule type" value="Genomic_DNA"/>
</dbReference>